<organism evidence="3 4">
    <name type="scientific">Ureibacillus aquaedulcis</name>
    <dbReference type="NCBI Taxonomy" id="3058421"/>
    <lineage>
        <taxon>Bacteria</taxon>
        <taxon>Bacillati</taxon>
        <taxon>Bacillota</taxon>
        <taxon>Bacilli</taxon>
        <taxon>Bacillales</taxon>
        <taxon>Caryophanaceae</taxon>
        <taxon>Ureibacillus</taxon>
    </lineage>
</organism>
<gene>
    <name evidence="3" type="ORF">QYB95_05560</name>
</gene>
<feature type="domain" description="Copper amine oxidase-like N-terminal" evidence="2">
    <location>
        <begin position="49"/>
        <end position="138"/>
    </location>
</feature>
<dbReference type="Pfam" id="PF07833">
    <property type="entry name" value="Cu_amine_oxidN1"/>
    <property type="match status" value="1"/>
</dbReference>
<evidence type="ECO:0000256" key="1">
    <source>
        <dbReference type="SAM" id="SignalP"/>
    </source>
</evidence>
<dbReference type="SUPFAM" id="SSF55383">
    <property type="entry name" value="Copper amine oxidase, domain N"/>
    <property type="match status" value="1"/>
</dbReference>
<name>A0ABT8GPZ8_9BACL</name>
<dbReference type="RefSeq" id="WP_301137260.1">
    <property type="nucleotide sequence ID" value="NZ_JAUHTQ010000003.1"/>
</dbReference>
<protein>
    <submittedName>
        <fullName evidence="3">Copper amine oxidase N-terminal domain-containing protein</fullName>
    </submittedName>
</protein>
<dbReference type="InterPro" id="IPR012854">
    <property type="entry name" value="Cu_amine_oxidase-like_N"/>
</dbReference>
<evidence type="ECO:0000313" key="3">
    <source>
        <dbReference type="EMBL" id="MDN4493001.1"/>
    </source>
</evidence>
<evidence type="ECO:0000259" key="2">
    <source>
        <dbReference type="Pfam" id="PF07833"/>
    </source>
</evidence>
<dbReference type="Proteomes" id="UP001172743">
    <property type="component" value="Unassembled WGS sequence"/>
</dbReference>
<dbReference type="InterPro" id="IPR036582">
    <property type="entry name" value="Mao_N_sf"/>
</dbReference>
<keyword evidence="4" id="KW-1185">Reference proteome</keyword>
<comment type="caution">
    <text evidence="3">The sequence shown here is derived from an EMBL/GenBank/DDBJ whole genome shotgun (WGS) entry which is preliminary data.</text>
</comment>
<keyword evidence="1" id="KW-0732">Signal</keyword>
<proteinExistence type="predicted"/>
<evidence type="ECO:0000313" key="4">
    <source>
        <dbReference type="Proteomes" id="UP001172743"/>
    </source>
</evidence>
<feature type="signal peptide" evidence="1">
    <location>
        <begin position="1"/>
        <end position="30"/>
    </location>
</feature>
<accession>A0ABT8GPZ8</accession>
<dbReference type="EMBL" id="JAUHTQ010000003">
    <property type="protein sequence ID" value="MDN4493001.1"/>
    <property type="molecule type" value="Genomic_DNA"/>
</dbReference>
<sequence>MKKIKKLAFCALATGVLVLLFKFENNKAHASQIYESQIYDNVVYDGKAKNGRTYAPVRGVGEELNAQVKWNNKTKVATVIKGHDVITLKLGSKILKVNDKEIQMDVSLLSENGKIYLPMRSIGEAFGGEITWSKAEKAAHLSLEDGYVVIYTEAPHYAEGIKALEEAINKVDNLSNVSQKRIYLKSHFTDSVINKIIHNNGFNFEVHPFTEYEDASSSYIFTNNKTLKVYKHFGSFESKFGLGDITQIFILVEENGKWLVSDIKEDFLPFRP</sequence>
<reference evidence="3" key="1">
    <citation type="submission" date="2023-07" db="EMBL/GenBank/DDBJ databases">
        <title>Ureibacillus sp. isolated from freshwater well.</title>
        <authorList>
            <person name="Kirdat K."/>
            <person name="Bhatt A."/>
            <person name="Teware R."/>
            <person name="Bhavsar Y."/>
            <person name="Yadav A."/>
        </authorList>
    </citation>
    <scope>NUCLEOTIDE SEQUENCE</scope>
    <source>
        <strain evidence="3">BA0131</strain>
    </source>
</reference>
<dbReference type="Gene3D" id="3.30.457.10">
    <property type="entry name" value="Copper amine oxidase-like, N-terminal domain"/>
    <property type="match status" value="1"/>
</dbReference>
<feature type="chain" id="PRO_5045055037" evidence="1">
    <location>
        <begin position="31"/>
        <end position="272"/>
    </location>
</feature>